<sequence length="218" mass="25592">MYQDIKEYYWWTRMKKDIALYVGKCLNYAKVKAEYQKSSGLLQQPEILVWKWEWISMDFVTKLPRTARGHLYLGDSRSIDEGQPFCVTLLEVSLEGLRHSVGSEHRISPSDGWAKQVDNPNHKRHVEGLYDRLRRSTLCWLEAGDRQLIRLGIIKEMVDKITTVKERLRTAWSRQKSYTDNRKKLLEFKGGSSTFKSITMENYHKNSMECTMCSTSRA</sequence>
<keyword evidence="2" id="KW-0548">Nucleotidyltransferase</keyword>
<reference evidence="2" key="1">
    <citation type="journal article" date="2022" name="Int. J. Mol. Sci.">
        <title>Draft Genome of Tanacetum Coccineum: Genomic Comparison of Closely Related Tanacetum-Family Plants.</title>
        <authorList>
            <person name="Yamashiro T."/>
            <person name="Shiraishi A."/>
            <person name="Nakayama K."/>
            <person name="Satake H."/>
        </authorList>
    </citation>
    <scope>NUCLEOTIDE SEQUENCE</scope>
</reference>
<dbReference type="InterPro" id="IPR041588">
    <property type="entry name" value="Integrase_H2C2"/>
</dbReference>
<dbReference type="Proteomes" id="UP001151760">
    <property type="component" value="Unassembled WGS sequence"/>
</dbReference>
<proteinExistence type="predicted"/>
<evidence type="ECO:0000259" key="1">
    <source>
        <dbReference type="Pfam" id="PF17921"/>
    </source>
</evidence>
<name>A0ABQ5A457_9ASTR</name>
<keyword evidence="2" id="KW-0695">RNA-directed DNA polymerase</keyword>
<reference evidence="2" key="2">
    <citation type="submission" date="2022-01" db="EMBL/GenBank/DDBJ databases">
        <authorList>
            <person name="Yamashiro T."/>
            <person name="Shiraishi A."/>
            <person name="Satake H."/>
            <person name="Nakayama K."/>
        </authorList>
    </citation>
    <scope>NUCLEOTIDE SEQUENCE</scope>
</reference>
<keyword evidence="2" id="KW-0808">Transferase</keyword>
<organism evidence="2 3">
    <name type="scientific">Tanacetum coccineum</name>
    <dbReference type="NCBI Taxonomy" id="301880"/>
    <lineage>
        <taxon>Eukaryota</taxon>
        <taxon>Viridiplantae</taxon>
        <taxon>Streptophyta</taxon>
        <taxon>Embryophyta</taxon>
        <taxon>Tracheophyta</taxon>
        <taxon>Spermatophyta</taxon>
        <taxon>Magnoliopsida</taxon>
        <taxon>eudicotyledons</taxon>
        <taxon>Gunneridae</taxon>
        <taxon>Pentapetalae</taxon>
        <taxon>asterids</taxon>
        <taxon>campanulids</taxon>
        <taxon>Asterales</taxon>
        <taxon>Asteraceae</taxon>
        <taxon>Asteroideae</taxon>
        <taxon>Anthemideae</taxon>
        <taxon>Anthemidinae</taxon>
        <taxon>Tanacetum</taxon>
    </lineage>
</organism>
<dbReference type="GO" id="GO:0003964">
    <property type="term" value="F:RNA-directed DNA polymerase activity"/>
    <property type="evidence" value="ECO:0007669"/>
    <property type="project" value="UniProtKB-KW"/>
</dbReference>
<feature type="domain" description="Integrase zinc-binding" evidence="1">
    <location>
        <begin position="1"/>
        <end position="33"/>
    </location>
</feature>
<gene>
    <name evidence="2" type="ORF">Tco_0804382</name>
</gene>
<dbReference type="Gene3D" id="1.10.340.70">
    <property type="match status" value="1"/>
</dbReference>
<dbReference type="PANTHER" id="PTHR45835">
    <property type="entry name" value="YALI0A06105P"/>
    <property type="match status" value="1"/>
</dbReference>
<comment type="caution">
    <text evidence="2">The sequence shown here is derived from an EMBL/GenBank/DDBJ whole genome shotgun (WGS) entry which is preliminary data.</text>
</comment>
<evidence type="ECO:0000313" key="3">
    <source>
        <dbReference type="Proteomes" id="UP001151760"/>
    </source>
</evidence>
<dbReference type="Pfam" id="PF17921">
    <property type="entry name" value="Integrase_H2C2"/>
    <property type="match status" value="1"/>
</dbReference>
<dbReference type="EMBL" id="BQNB010011960">
    <property type="protein sequence ID" value="GJS97414.1"/>
    <property type="molecule type" value="Genomic_DNA"/>
</dbReference>
<protein>
    <submittedName>
        <fullName evidence="2">Reverse transcriptase domain-containing protein</fullName>
    </submittedName>
</protein>
<keyword evidence="3" id="KW-1185">Reference proteome</keyword>
<dbReference type="PANTHER" id="PTHR45835:SF99">
    <property type="entry name" value="CHROMO DOMAIN-CONTAINING PROTEIN-RELATED"/>
    <property type="match status" value="1"/>
</dbReference>
<accession>A0ABQ5A457</accession>
<evidence type="ECO:0000313" key="2">
    <source>
        <dbReference type="EMBL" id="GJS97414.1"/>
    </source>
</evidence>